<reference evidence="2 3" key="1">
    <citation type="submission" date="2018-06" db="EMBL/GenBank/DDBJ databases">
        <authorList>
            <consortium name="Pathogen Informatics"/>
            <person name="Doyle S."/>
        </authorList>
    </citation>
    <scope>NUCLEOTIDE SEQUENCE [LARGE SCALE GENOMIC DNA]</scope>
    <source>
        <strain evidence="2 3">NCTC13456</strain>
    </source>
</reference>
<dbReference type="EMBL" id="UFXS01000001">
    <property type="protein sequence ID" value="STD55442.1"/>
    <property type="molecule type" value="Genomic_DNA"/>
</dbReference>
<dbReference type="RefSeq" id="WP_114999790.1">
    <property type="nucleotide sequence ID" value="NZ_UFXS01000001.1"/>
</dbReference>
<evidence type="ECO:0000313" key="2">
    <source>
        <dbReference type="EMBL" id="STD55442.1"/>
    </source>
</evidence>
<protein>
    <submittedName>
        <fullName evidence="2">Uncharacterized protein</fullName>
    </submittedName>
</protein>
<evidence type="ECO:0000313" key="3">
    <source>
        <dbReference type="Proteomes" id="UP000254737"/>
    </source>
</evidence>
<evidence type="ECO:0000256" key="1">
    <source>
        <dbReference type="SAM" id="SignalP"/>
    </source>
</evidence>
<dbReference type="AlphaFoldDB" id="A0A376G7H8"/>
<organism evidence="2 3">
    <name type="scientific">Empedobacter falsenii</name>
    <dbReference type="NCBI Taxonomy" id="343874"/>
    <lineage>
        <taxon>Bacteria</taxon>
        <taxon>Pseudomonadati</taxon>
        <taxon>Bacteroidota</taxon>
        <taxon>Flavobacteriia</taxon>
        <taxon>Flavobacteriales</taxon>
        <taxon>Weeksellaceae</taxon>
        <taxon>Empedobacter</taxon>
    </lineage>
</organism>
<proteinExistence type="predicted"/>
<accession>A0A376G7H8</accession>
<sequence>MKIFSNILLINLVFISSSLFAQVGVNTNTPRTTLDVQGDLGIRSKIYLGGDETTIGKLGEVGSVLVSQGENQPPTWKVLRRPEFKPETYYLINYEASSTDVGLELKYNNTESRTLYTKNMPLSNFLGSSADSSGVIDGLTKTFKVNNSVNKIGLVFETVVHINSNAIDQGVDFACGVFVDDQLKGVRTFTLNQPTASVGPFYTFTLLGSAENLAKKEYTAKVACRRRASIGGFTNTTTSTFGVGKAVRSNINDFMAQSTLRVEVLEIPDPNNNEPVYN</sequence>
<gene>
    <name evidence="2" type="ORF">NCTC13456_01537</name>
</gene>
<dbReference type="Proteomes" id="UP000254737">
    <property type="component" value="Unassembled WGS sequence"/>
</dbReference>
<keyword evidence="1" id="KW-0732">Signal</keyword>
<feature type="chain" id="PRO_5017027780" evidence="1">
    <location>
        <begin position="22"/>
        <end position="278"/>
    </location>
</feature>
<feature type="signal peptide" evidence="1">
    <location>
        <begin position="1"/>
        <end position="21"/>
    </location>
</feature>
<name>A0A376G7H8_9FLAO</name>